<accession>A0AAE1AVQ5</accession>
<dbReference type="EMBL" id="JAWDGP010001131">
    <property type="protein sequence ID" value="KAK3794246.1"/>
    <property type="molecule type" value="Genomic_DNA"/>
</dbReference>
<name>A0AAE1AVQ5_9GAST</name>
<keyword evidence="3" id="KW-1185">Reference proteome</keyword>
<feature type="region of interest" description="Disordered" evidence="1">
    <location>
        <begin position="1"/>
        <end position="29"/>
    </location>
</feature>
<protein>
    <submittedName>
        <fullName evidence="2">Uncharacterized protein</fullName>
    </submittedName>
</protein>
<reference evidence="2" key="1">
    <citation type="journal article" date="2023" name="G3 (Bethesda)">
        <title>A reference genome for the long-term kleptoplast-retaining sea slug Elysia crispata morphotype clarki.</title>
        <authorList>
            <person name="Eastman K.E."/>
            <person name="Pendleton A.L."/>
            <person name="Shaikh M.A."/>
            <person name="Suttiyut T."/>
            <person name="Ogas R."/>
            <person name="Tomko P."/>
            <person name="Gavelis G."/>
            <person name="Widhalm J.R."/>
            <person name="Wisecaver J.H."/>
        </authorList>
    </citation>
    <scope>NUCLEOTIDE SEQUENCE</scope>
    <source>
        <strain evidence="2">ECLA1</strain>
    </source>
</reference>
<evidence type="ECO:0000313" key="2">
    <source>
        <dbReference type="EMBL" id="KAK3794246.1"/>
    </source>
</evidence>
<dbReference type="Proteomes" id="UP001283361">
    <property type="component" value="Unassembled WGS sequence"/>
</dbReference>
<proteinExistence type="predicted"/>
<evidence type="ECO:0000256" key="1">
    <source>
        <dbReference type="SAM" id="MobiDB-lite"/>
    </source>
</evidence>
<organism evidence="2 3">
    <name type="scientific">Elysia crispata</name>
    <name type="common">lettuce slug</name>
    <dbReference type="NCBI Taxonomy" id="231223"/>
    <lineage>
        <taxon>Eukaryota</taxon>
        <taxon>Metazoa</taxon>
        <taxon>Spiralia</taxon>
        <taxon>Lophotrochozoa</taxon>
        <taxon>Mollusca</taxon>
        <taxon>Gastropoda</taxon>
        <taxon>Heterobranchia</taxon>
        <taxon>Euthyneura</taxon>
        <taxon>Panpulmonata</taxon>
        <taxon>Sacoglossa</taxon>
        <taxon>Placobranchoidea</taxon>
        <taxon>Plakobranchidae</taxon>
        <taxon>Elysia</taxon>
    </lineage>
</organism>
<evidence type="ECO:0000313" key="3">
    <source>
        <dbReference type="Proteomes" id="UP001283361"/>
    </source>
</evidence>
<comment type="caution">
    <text evidence="2">The sequence shown here is derived from an EMBL/GenBank/DDBJ whole genome shotgun (WGS) entry which is preliminary data.</text>
</comment>
<gene>
    <name evidence="2" type="ORF">RRG08_039027</name>
</gene>
<sequence length="82" mass="8610">MVRLSRKSATPKRGQSPTMPCAESSHPASTCPLAGRRAGRALWPCVKCVQQERAVLLCNICGIERASLAAALFGAGSTPDLT</sequence>
<feature type="compositionally biased region" description="Basic residues" evidence="1">
    <location>
        <begin position="1"/>
        <end position="10"/>
    </location>
</feature>
<dbReference type="AlphaFoldDB" id="A0AAE1AVQ5"/>